<feature type="region of interest" description="Disordered" evidence="1">
    <location>
        <begin position="182"/>
        <end position="214"/>
    </location>
</feature>
<dbReference type="Proteomes" id="UP000245946">
    <property type="component" value="Unassembled WGS sequence"/>
</dbReference>
<feature type="compositionally biased region" description="Polar residues" evidence="1">
    <location>
        <begin position="197"/>
        <end position="208"/>
    </location>
</feature>
<dbReference type="RefSeq" id="XP_025595381.1">
    <property type="nucleotide sequence ID" value="XM_025745544.1"/>
</dbReference>
<feature type="compositionally biased region" description="Basic and acidic residues" evidence="1">
    <location>
        <begin position="182"/>
        <end position="194"/>
    </location>
</feature>
<organism evidence="2 3">
    <name type="scientific">Tilletiopsis washingtonensis</name>
    <dbReference type="NCBI Taxonomy" id="58919"/>
    <lineage>
        <taxon>Eukaryota</taxon>
        <taxon>Fungi</taxon>
        <taxon>Dikarya</taxon>
        <taxon>Basidiomycota</taxon>
        <taxon>Ustilaginomycotina</taxon>
        <taxon>Exobasidiomycetes</taxon>
        <taxon>Entylomatales</taxon>
        <taxon>Entylomatales incertae sedis</taxon>
        <taxon>Tilletiopsis</taxon>
    </lineage>
</organism>
<gene>
    <name evidence="2" type="ORF">FA09DRAFT_363031</name>
</gene>
<feature type="compositionally biased region" description="Acidic residues" evidence="1">
    <location>
        <begin position="323"/>
        <end position="332"/>
    </location>
</feature>
<accession>A0A316Z2F9</accession>
<evidence type="ECO:0000313" key="3">
    <source>
        <dbReference type="Proteomes" id="UP000245946"/>
    </source>
</evidence>
<evidence type="ECO:0000256" key="1">
    <source>
        <dbReference type="SAM" id="MobiDB-lite"/>
    </source>
</evidence>
<dbReference type="AlphaFoldDB" id="A0A316Z2F9"/>
<dbReference type="GeneID" id="37273088"/>
<proteinExistence type="predicted"/>
<name>A0A316Z2F9_9BASI</name>
<sequence length="361" mass="39845">MSMVAHSNFAAGSAGISRIRQRRNLNAHVRMLERVLAYERAALETAELALEGAEEEASELACLAGDHEESRDCALARLHASEASLKAANEKKRQALLDKEKLCHENEQLEAQLKRMQGRADEWMLEFSKSQQEADLIWAGKEQAWLRLEDAELKLEAAETQNEEHVAQAKELLRNTQRLEEDVGSMRRRAEAAERALNQSRHASSEGSPPTELALDTTMRGATHGVTAAMLAEVHDDLVLEATKVYGPQTQMSEVAEDRQHDVAEQPSRRIAGLPYSSERGCQDAAVRSRSSFALKSPPLAPLKAASPFALGKRARDTYSIPEPDDEHDELDGEARLPPGQSDPADEGGQGRAHVSKKRHT</sequence>
<keyword evidence="3" id="KW-1185">Reference proteome</keyword>
<dbReference type="EMBL" id="KZ819306">
    <property type="protein sequence ID" value="PWN95102.1"/>
    <property type="molecule type" value="Genomic_DNA"/>
</dbReference>
<protein>
    <submittedName>
        <fullName evidence="2">Uncharacterized protein</fullName>
    </submittedName>
</protein>
<feature type="compositionally biased region" description="Basic and acidic residues" evidence="1">
    <location>
        <begin position="256"/>
        <end position="268"/>
    </location>
</feature>
<reference evidence="2 3" key="1">
    <citation type="journal article" date="2018" name="Mol. Biol. Evol.">
        <title>Broad Genomic Sampling Reveals a Smut Pathogenic Ancestry of the Fungal Clade Ustilaginomycotina.</title>
        <authorList>
            <person name="Kijpornyongpan T."/>
            <person name="Mondo S.J."/>
            <person name="Barry K."/>
            <person name="Sandor L."/>
            <person name="Lee J."/>
            <person name="Lipzen A."/>
            <person name="Pangilinan J."/>
            <person name="LaButti K."/>
            <person name="Hainaut M."/>
            <person name="Henrissat B."/>
            <person name="Grigoriev I.V."/>
            <person name="Spatafora J.W."/>
            <person name="Aime M.C."/>
        </authorList>
    </citation>
    <scope>NUCLEOTIDE SEQUENCE [LARGE SCALE GENOMIC DNA]</scope>
    <source>
        <strain evidence="2 3">MCA 4186</strain>
    </source>
</reference>
<feature type="region of interest" description="Disordered" evidence="1">
    <location>
        <begin position="305"/>
        <end position="361"/>
    </location>
</feature>
<feature type="region of interest" description="Disordered" evidence="1">
    <location>
        <begin position="250"/>
        <end position="277"/>
    </location>
</feature>
<evidence type="ECO:0000313" key="2">
    <source>
        <dbReference type="EMBL" id="PWN95102.1"/>
    </source>
</evidence>